<evidence type="ECO:0000313" key="2">
    <source>
        <dbReference type="EMBL" id="KAG7168640.1"/>
    </source>
</evidence>
<dbReference type="AlphaFoldDB" id="A0A8J5K8H6"/>
<proteinExistence type="predicted"/>
<dbReference type="EMBL" id="JAHLQT010019798">
    <property type="protein sequence ID" value="KAG7168640.1"/>
    <property type="molecule type" value="Genomic_DNA"/>
</dbReference>
<feature type="compositionally biased region" description="Low complexity" evidence="1">
    <location>
        <begin position="37"/>
        <end position="48"/>
    </location>
</feature>
<gene>
    <name evidence="2" type="ORF">Hamer_G031883</name>
</gene>
<reference evidence="2" key="1">
    <citation type="journal article" date="2021" name="Sci. Adv.">
        <title>The American lobster genome reveals insights on longevity, neural, and immune adaptations.</title>
        <authorList>
            <person name="Polinski J.M."/>
            <person name="Zimin A.V."/>
            <person name="Clark K.F."/>
            <person name="Kohn A.B."/>
            <person name="Sadowski N."/>
            <person name="Timp W."/>
            <person name="Ptitsyn A."/>
            <person name="Khanna P."/>
            <person name="Romanova D.Y."/>
            <person name="Williams P."/>
            <person name="Greenwood S.J."/>
            <person name="Moroz L.L."/>
            <person name="Walt D.R."/>
            <person name="Bodnar A.G."/>
        </authorList>
    </citation>
    <scope>NUCLEOTIDE SEQUENCE</scope>
    <source>
        <strain evidence="2">GMGI-L3</strain>
    </source>
</reference>
<comment type="caution">
    <text evidence="2">The sequence shown here is derived from an EMBL/GenBank/DDBJ whole genome shotgun (WGS) entry which is preliminary data.</text>
</comment>
<evidence type="ECO:0000313" key="3">
    <source>
        <dbReference type="Proteomes" id="UP000747542"/>
    </source>
</evidence>
<evidence type="ECO:0000256" key="1">
    <source>
        <dbReference type="SAM" id="MobiDB-lite"/>
    </source>
</evidence>
<accession>A0A8J5K8H6</accession>
<organism evidence="2 3">
    <name type="scientific">Homarus americanus</name>
    <name type="common">American lobster</name>
    <dbReference type="NCBI Taxonomy" id="6706"/>
    <lineage>
        <taxon>Eukaryota</taxon>
        <taxon>Metazoa</taxon>
        <taxon>Ecdysozoa</taxon>
        <taxon>Arthropoda</taxon>
        <taxon>Crustacea</taxon>
        <taxon>Multicrustacea</taxon>
        <taxon>Malacostraca</taxon>
        <taxon>Eumalacostraca</taxon>
        <taxon>Eucarida</taxon>
        <taxon>Decapoda</taxon>
        <taxon>Pleocyemata</taxon>
        <taxon>Astacidea</taxon>
        <taxon>Nephropoidea</taxon>
        <taxon>Nephropidae</taxon>
        <taxon>Homarus</taxon>
    </lineage>
</organism>
<sequence>MFRPVQEKEDSLTIVLTEDIQEHDITVTIVLLQPETSSHQNIQESSSSRTSVAERCSSSKTRKPLAATTEQRCRSHTPSAIADDNQTRSTVTGDPTHELGSLNTKYK</sequence>
<keyword evidence="3" id="KW-1185">Reference proteome</keyword>
<protein>
    <submittedName>
        <fullName evidence="2">Uncharacterized protein</fullName>
    </submittedName>
</protein>
<feature type="region of interest" description="Disordered" evidence="1">
    <location>
        <begin position="35"/>
        <end position="107"/>
    </location>
</feature>
<name>A0A8J5K8H6_HOMAM</name>
<dbReference type="Proteomes" id="UP000747542">
    <property type="component" value="Unassembled WGS sequence"/>
</dbReference>